<dbReference type="RefSeq" id="WP_166699128.1">
    <property type="nucleotide sequence ID" value="NZ_JAAQTL010000001.1"/>
</dbReference>
<gene>
    <name evidence="2" type="ORF">HBF32_07875</name>
</gene>
<dbReference type="Pfam" id="PF18013">
    <property type="entry name" value="Phage_lysozyme2"/>
    <property type="match status" value="1"/>
</dbReference>
<dbReference type="Proteomes" id="UP000518878">
    <property type="component" value="Unassembled WGS sequence"/>
</dbReference>
<sequence length="664" mass="68505">MPNFNIVISAADKASATARKVENALSRITRPFDEMGKSFKSLGREIGFEKIGKNLGNIRNSAISTARGLGSIVAPLSAITGVASVSGVVALADSWAKVGRSITYAAQSIGGGTKGLQEIEGAAQLVGVSSGAATQALQGLGDTMQDALFGRNQQALMLFNRLGVGIKKTADGAVDAEGQFKALAGAIYGLKNAQQQNLVAGQFGLTALLPLIRQGPDAFERLTRRARDLGLVLDGTALKSATDFANNLEEVEAAGRGLRNELGNALIPAIKPLVTQLSSWIAKNRELIASNVGAWARDFGNWLNGIDWRAVGKGIADFGRGVKDVVDWLGGWKNTAIVVAGVMNAQLILSVVSLSGTLIKAGAGILTYIGQLGAMEAAATAAATANGAVGNSALGALGRGGVLAGGAVGGIYLGTKISDAIDGTTFGDKFSHYNTKALGSLLSAVGLKNNQFAQAARFDGYDQKYNGAAPAAGVDAGLQSRVVRFFEQQGWTRAQAAGIAANLSSESALNPHAVGDNGKAYGLAQWHPDRQKAFEQWAGRGIQGSSLTDQLKFVQYELTKGSERAAGDMLRRAADAQTAGAIVSTHYERPRDTQGEAYRRGGLAARLSVPDGPYSSGAAAKDGSVKVEVELKNAPAGTTATAKTKGNASAAPVRIGYSGVGATM</sequence>
<dbReference type="InterPro" id="IPR041219">
    <property type="entry name" value="Phage_lysozyme2"/>
</dbReference>
<dbReference type="AlphaFoldDB" id="A0A7X5TQ33"/>
<evidence type="ECO:0000313" key="3">
    <source>
        <dbReference type="Proteomes" id="UP000518878"/>
    </source>
</evidence>
<evidence type="ECO:0000259" key="1">
    <source>
        <dbReference type="Pfam" id="PF18013"/>
    </source>
</evidence>
<protein>
    <recommendedName>
        <fullName evidence="1">Phage tail lysozyme domain-containing protein</fullName>
    </recommendedName>
</protein>
<name>A0A7X5TQ33_9GAMM</name>
<organism evidence="2 3">
    <name type="scientific">Luteibacter yeojuensis</name>
    <dbReference type="NCBI Taxonomy" id="345309"/>
    <lineage>
        <taxon>Bacteria</taxon>
        <taxon>Pseudomonadati</taxon>
        <taxon>Pseudomonadota</taxon>
        <taxon>Gammaproteobacteria</taxon>
        <taxon>Lysobacterales</taxon>
        <taxon>Rhodanobacteraceae</taxon>
        <taxon>Luteibacter</taxon>
    </lineage>
</organism>
<proteinExistence type="predicted"/>
<comment type="caution">
    <text evidence="2">The sequence shown here is derived from an EMBL/GenBank/DDBJ whole genome shotgun (WGS) entry which is preliminary data.</text>
</comment>
<feature type="domain" description="Phage tail lysozyme" evidence="1">
    <location>
        <begin position="481"/>
        <end position="605"/>
    </location>
</feature>
<dbReference type="Gene3D" id="1.10.530.10">
    <property type="match status" value="1"/>
</dbReference>
<accession>A0A7X5TQ33</accession>
<dbReference type="EMBL" id="JAAQTL010000001">
    <property type="protein sequence ID" value="NID15379.1"/>
    <property type="molecule type" value="Genomic_DNA"/>
</dbReference>
<keyword evidence="3" id="KW-1185">Reference proteome</keyword>
<evidence type="ECO:0000313" key="2">
    <source>
        <dbReference type="EMBL" id="NID15379.1"/>
    </source>
</evidence>
<reference evidence="2 3" key="1">
    <citation type="journal article" date="2006" name="Int. J. Syst. Evol. Microbiol.">
        <title>Dyella yeojuensis sp. nov., isolated from greenhouse soil in Korea.</title>
        <authorList>
            <person name="Kim B.Y."/>
            <person name="Weon H.Y."/>
            <person name="Lee K.H."/>
            <person name="Seok S.J."/>
            <person name="Kwon S.W."/>
            <person name="Go S.J."/>
            <person name="Stackebrandt E."/>
        </authorList>
    </citation>
    <scope>NUCLEOTIDE SEQUENCE [LARGE SCALE GENOMIC DNA]</scope>
    <source>
        <strain evidence="2 3">DSM 17673</strain>
    </source>
</reference>